<keyword evidence="3" id="KW-1185">Reference proteome</keyword>
<feature type="domain" description="DUF2062" evidence="1">
    <location>
        <begin position="15"/>
        <end position="141"/>
    </location>
</feature>
<dbReference type="EMBL" id="SJPO01000002">
    <property type="protein sequence ID" value="TWT78244.1"/>
    <property type="molecule type" value="Genomic_DNA"/>
</dbReference>
<dbReference type="Proteomes" id="UP000318478">
    <property type="component" value="Unassembled WGS sequence"/>
</dbReference>
<dbReference type="InterPro" id="IPR019935">
    <property type="entry name" value="CHP03546"/>
</dbReference>
<evidence type="ECO:0000259" key="1">
    <source>
        <dbReference type="Pfam" id="PF09835"/>
    </source>
</evidence>
<evidence type="ECO:0000313" key="2">
    <source>
        <dbReference type="EMBL" id="TWT78244.1"/>
    </source>
</evidence>
<accession>A0A5C5YTB9</accession>
<dbReference type="NCBIfam" id="TIGR03546">
    <property type="entry name" value="TIGR03546 family protein"/>
    <property type="match status" value="1"/>
</dbReference>
<protein>
    <recommendedName>
        <fullName evidence="1">DUF2062 domain-containing protein</fullName>
    </recommendedName>
</protein>
<sequence length="176" mass="18748">MLSMLLRPLRQSVGVLLANDSPRQVAAGVAIGVMLGLVPKGNLLAVSLGVLLLSLRVNKPAGLAAATLFSWIGLAGDPFFHRLGGQLLKIDSLQPTLVWLYEQPLGPWIGFNNTVVLGSFITGLYAAYPCYLLSHMIAEKVQPPVAKWLMRYKVARALMGLDLTSRLNAAGIGGGS</sequence>
<name>A0A5C5YTB9_9BACT</name>
<dbReference type="Pfam" id="PF09835">
    <property type="entry name" value="DUF2062"/>
    <property type="match status" value="1"/>
</dbReference>
<gene>
    <name evidence="2" type="ORF">Pla123a_10350</name>
</gene>
<dbReference type="AlphaFoldDB" id="A0A5C5YTB9"/>
<comment type="caution">
    <text evidence="2">The sequence shown here is derived from an EMBL/GenBank/DDBJ whole genome shotgun (WGS) entry which is preliminary data.</text>
</comment>
<organism evidence="2 3">
    <name type="scientific">Posidoniimonas polymericola</name>
    <dbReference type="NCBI Taxonomy" id="2528002"/>
    <lineage>
        <taxon>Bacteria</taxon>
        <taxon>Pseudomonadati</taxon>
        <taxon>Planctomycetota</taxon>
        <taxon>Planctomycetia</taxon>
        <taxon>Pirellulales</taxon>
        <taxon>Lacipirellulaceae</taxon>
        <taxon>Posidoniimonas</taxon>
    </lineage>
</organism>
<dbReference type="RefSeq" id="WP_197527692.1">
    <property type="nucleotide sequence ID" value="NZ_SJPO01000002.1"/>
</dbReference>
<evidence type="ECO:0000313" key="3">
    <source>
        <dbReference type="Proteomes" id="UP000318478"/>
    </source>
</evidence>
<reference evidence="2 3" key="1">
    <citation type="submission" date="2019-02" db="EMBL/GenBank/DDBJ databases">
        <title>Deep-cultivation of Planctomycetes and their phenomic and genomic characterization uncovers novel biology.</title>
        <authorList>
            <person name="Wiegand S."/>
            <person name="Jogler M."/>
            <person name="Boedeker C."/>
            <person name="Pinto D."/>
            <person name="Vollmers J."/>
            <person name="Rivas-Marin E."/>
            <person name="Kohn T."/>
            <person name="Peeters S.H."/>
            <person name="Heuer A."/>
            <person name="Rast P."/>
            <person name="Oberbeckmann S."/>
            <person name="Bunk B."/>
            <person name="Jeske O."/>
            <person name="Meyerdierks A."/>
            <person name="Storesund J.E."/>
            <person name="Kallscheuer N."/>
            <person name="Luecker S."/>
            <person name="Lage O.M."/>
            <person name="Pohl T."/>
            <person name="Merkel B.J."/>
            <person name="Hornburger P."/>
            <person name="Mueller R.-W."/>
            <person name="Bruemmer F."/>
            <person name="Labrenz M."/>
            <person name="Spormann A.M."/>
            <person name="Op Den Camp H."/>
            <person name="Overmann J."/>
            <person name="Amann R."/>
            <person name="Jetten M.S.M."/>
            <person name="Mascher T."/>
            <person name="Medema M.H."/>
            <person name="Devos D.P."/>
            <person name="Kaster A.-K."/>
            <person name="Ovreas L."/>
            <person name="Rohde M."/>
            <person name="Galperin M.Y."/>
            <person name="Jogler C."/>
        </authorList>
    </citation>
    <scope>NUCLEOTIDE SEQUENCE [LARGE SCALE GENOMIC DNA]</scope>
    <source>
        <strain evidence="2 3">Pla123a</strain>
    </source>
</reference>
<dbReference type="InterPro" id="IPR018639">
    <property type="entry name" value="DUF2062"/>
</dbReference>
<proteinExistence type="predicted"/>